<feature type="compositionally biased region" description="Low complexity" evidence="1">
    <location>
        <begin position="248"/>
        <end position="264"/>
    </location>
</feature>
<organism evidence="3 4">
    <name type="scientific">Agaricus bisporus var. burnettii</name>
    <dbReference type="NCBI Taxonomy" id="192524"/>
    <lineage>
        <taxon>Eukaryota</taxon>
        <taxon>Fungi</taxon>
        <taxon>Dikarya</taxon>
        <taxon>Basidiomycota</taxon>
        <taxon>Agaricomycotina</taxon>
        <taxon>Agaricomycetes</taxon>
        <taxon>Agaricomycetidae</taxon>
        <taxon>Agaricales</taxon>
        <taxon>Agaricineae</taxon>
        <taxon>Agaricaceae</taxon>
        <taxon>Agaricus</taxon>
    </lineage>
</organism>
<feature type="transmembrane region" description="Helical" evidence="2">
    <location>
        <begin position="56"/>
        <end position="82"/>
    </location>
</feature>
<proteinExistence type="predicted"/>
<accession>A0A8H7F423</accession>
<protein>
    <submittedName>
        <fullName evidence="3">Uncharacterized protein</fullName>
    </submittedName>
</protein>
<dbReference type="AlphaFoldDB" id="A0A8H7F423"/>
<evidence type="ECO:0000256" key="1">
    <source>
        <dbReference type="SAM" id="MobiDB-lite"/>
    </source>
</evidence>
<keyword evidence="2" id="KW-0472">Membrane</keyword>
<keyword evidence="2" id="KW-1133">Transmembrane helix</keyword>
<evidence type="ECO:0000256" key="2">
    <source>
        <dbReference type="SAM" id="Phobius"/>
    </source>
</evidence>
<dbReference type="EMBL" id="JABXXO010000006">
    <property type="protein sequence ID" value="KAF7776382.1"/>
    <property type="molecule type" value="Genomic_DNA"/>
</dbReference>
<comment type="caution">
    <text evidence="3">The sequence shown here is derived from an EMBL/GenBank/DDBJ whole genome shotgun (WGS) entry which is preliminary data.</text>
</comment>
<name>A0A8H7F423_AGABI</name>
<feature type="transmembrane region" description="Helical" evidence="2">
    <location>
        <begin position="134"/>
        <end position="159"/>
    </location>
</feature>
<evidence type="ECO:0000313" key="3">
    <source>
        <dbReference type="EMBL" id="KAF7776382.1"/>
    </source>
</evidence>
<dbReference type="Proteomes" id="UP000629468">
    <property type="component" value="Unassembled WGS sequence"/>
</dbReference>
<feature type="region of interest" description="Disordered" evidence="1">
    <location>
        <begin position="246"/>
        <end position="285"/>
    </location>
</feature>
<gene>
    <name evidence="3" type="ORF">Agabi119p4_4775</name>
</gene>
<feature type="compositionally biased region" description="Basic and acidic residues" evidence="1">
    <location>
        <begin position="274"/>
        <end position="285"/>
    </location>
</feature>
<feature type="transmembrane region" description="Helical" evidence="2">
    <location>
        <begin position="102"/>
        <end position="122"/>
    </location>
</feature>
<sequence length="285" mass="31702">MLLSFTGLIISLTVTTEINCRALYTFNSWAGNMTILCASTSLMLRTIALWNRKKIIIATLTVLCLAHWGLLYRTMFIVVAEWDHKLGICTVTQTSPRLLNTTFFFTMAFDFIILVFSAVALLGRHTARTDLWKLLFHDGLVYFLISFSMNCIPAVLNILDLNTPMNVIATVPAAMITSIAACRAVIRLMEFSATETYVHEMSKVGAKKGTKPSIVPRWSRREKGMSSARPEVHVTTEHITMAEFPYASPSYSSPGSKSGVSIVSDPDNNSMSIKETKEVSEKDIV</sequence>
<reference evidence="3 4" key="1">
    <citation type="journal article" name="Sci. Rep.">
        <title>Telomere-to-telomere assembled and centromere annotated genomes of the two main subspecies of the button mushroom Agaricus bisporus reveal especially polymorphic chromosome ends.</title>
        <authorList>
            <person name="Sonnenberg A.S.M."/>
            <person name="Sedaghat-Telgerd N."/>
            <person name="Lavrijssen B."/>
            <person name="Ohm R.A."/>
            <person name="Hendrickx P.M."/>
            <person name="Scholtmeijer K."/>
            <person name="Baars J.J.P."/>
            <person name="van Peer A."/>
        </authorList>
    </citation>
    <scope>NUCLEOTIDE SEQUENCE [LARGE SCALE GENOMIC DNA]</scope>
    <source>
        <strain evidence="3 4">H119_p4</strain>
    </source>
</reference>
<feature type="transmembrane region" description="Helical" evidence="2">
    <location>
        <begin position="165"/>
        <end position="186"/>
    </location>
</feature>
<evidence type="ECO:0000313" key="4">
    <source>
        <dbReference type="Proteomes" id="UP000629468"/>
    </source>
</evidence>
<keyword evidence="2" id="KW-0812">Transmembrane</keyword>